<evidence type="ECO:0000259" key="3">
    <source>
        <dbReference type="PROSITE" id="PS50158"/>
    </source>
</evidence>
<evidence type="ECO:0000256" key="1">
    <source>
        <dbReference type="PROSITE-ProRule" id="PRU00047"/>
    </source>
</evidence>
<evidence type="ECO:0000313" key="4">
    <source>
        <dbReference type="EMBL" id="KHJ99266.1"/>
    </source>
</evidence>
<dbReference type="InterPro" id="IPR036875">
    <property type="entry name" value="Znf_CCHC_sf"/>
</dbReference>
<keyword evidence="1" id="KW-0862">Zinc</keyword>
<dbReference type="Gene3D" id="4.10.60.10">
    <property type="entry name" value="Zinc finger, CCHC-type"/>
    <property type="match status" value="1"/>
</dbReference>
<evidence type="ECO:0000256" key="2">
    <source>
        <dbReference type="SAM" id="MobiDB-lite"/>
    </source>
</evidence>
<dbReference type="GO" id="GO:0019899">
    <property type="term" value="F:enzyme binding"/>
    <property type="evidence" value="ECO:0007669"/>
    <property type="project" value="UniProtKB-ARBA"/>
</dbReference>
<dbReference type="SMART" id="SM00343">
    <property type="entry name" value="ZnF_C2HC"/>
    <property type="match status" value="1"/>
</dbReference>
<sequence length="279" mass="31100">MVKRTESLNCYVCGESGHISRGCPKRHTPETLAVASSSLKQPERKHKTRNLREKRPAHGSLSTHLRSWCCKIDGEATDSFTETYWKPCFCDVIVFGLRTRALIDTGSVISIVPVRFLECAQSTGLDLDNLTTVTGDGNENEVFDASGNPMKFLLRIAVPVEVCGAQKAVVQMHVQQTTDEIIMLGTNALDALGIQVKLKPENDASSSTIAIHRRDEENNIRRSKRNDSATIDFRCPGIYRHQGQDLKCSVGKPWSEIIPDAPVPYQTGFPNHRSNWHEL</sequence>
<dbReference type="InterPro" id="IPR021109">
    <property type="entry name" value="Peptidase_aspartic_dom_sf"/>
</dbReference>
<dbReference type="Proteomes" id="UP000053660">
    <property type="component" value="Unassembled WGS sequence"/>
</dbReference>
<dbReference type="GO" id="GO:0008270">
    <property type="term" value="F:zinc ion binding"/>
    <property type="evidence" value="ECO:0007669"/>
    <property type="project" value="UniProtKB-KW"/>
</dbReference>
<name>A0A0B1TT23_OESDE</name>
<keyword evidence="1" id="KW-0863">Zinc-finger</keyword>
<dbReference type="GO" id="GO:0005737">
    <property type="term" value="C:cytoplasm"/>
    <property type="evidence" value="ECO:0007669"/>
    <property type="project" value="UniProtKB-ARBA"/>
</dbReference>
<dbReference type="PROSITE" id="PS50158">
    <property type="entry name" value="ZF_CCHC"/>
    <property type="match status" value="1"/>
</dbReference>
<accession>A0A0B1TT23</accession>
<protein>
    <submittedName>
        <fullName evidence="4">Zinc knuckle</fullName>
    </submittedName>
</protein>
<keyword evidence="1" id="KW-0479">Metal-binding</keyword>
<feature type="region of interest" description="Disordered" evidence="2">
    <location>
        <begin position="34"/>
        <end position="57"/>
    </location>
</feature>
<gene>
    <name evidence="4" type="ORF">OESDEN_00730</name>
</gene>
<feature type="domain" description="CCHC-type" evidence="3">
    <location>
        <begin position="10"/>
        <end position="25"/>
    </location>
</feature>
<dbReference type="Pfam" id="PF00098">
    <property type="entry name" value="zf-CCHC"/>
    <property type="match status" value="1"/>
</dbReference>
<dbReference type="OrthoDB" id="5872043at2759"/>
<dbReference type="EMBL" id="KN549229">
    <property type="protein sequence ID" value="KHJ99266.1"/>
    <property type="molecule type" value="Genomic_DNA"/>
</dbReference>
<proteinExistence type="predicted"/>
<keyword evidence="5" id="KW-1185">Reference proteome</keyword>
<dbReference type="SUPFAM" id="SSF57756">
    <property type="entry name" value="Retrovirus zinc finger-like domains"/>
    <property type="match status" value="1"/>
</dbReference>
<dbReference type="InterPro" id="IPR001878">
    <property type="entry name" value="Znf_CCHC"/>
</dbReference>
<organism evidence="4 5">
    <name type="scientific">Oesophagostomum dentatum</name>
    <name type="common">Nodular worm</name>
    <dbReference type="NCBI Taxonomy" id="61180"/>
    <lineage>
        <taxon>Eukaryota</taxon>
        <taxon>Metazoa</taxon>
        <taxon>Ecdysozoa</taxon>
        <taxon>Nematoda</taxon>
        <taxon>Chromadorea</taxon>
        <taxon>Rhabditida</taxon>
        <taxon>Rhabditina</taxon>
        <taxon>Rhabditomorpha</taxon>
        <taxon>Strongyloidea</taxon>
        <taxon>Strongylidae</taxon>
        <taxon>Oesophagostomum</taxon>
    </lineage>
</organism>
<dbReference type="GO" id="GO:0003676">
    <property type="term" value="F:nucleic acid binding"/>
    <property type="evidence" value="ECO:0007669"/>
    <property type="project" value="InterPro"/>
</dbReference>
<reference evidence="4 5" key="1">
    <citation type="submission" date="2014-03" db="EMBL/GenBank/DDBJ databases">
        <title>Draft genome of the hookworm Oesophagostomum dentatum.</title>
        <authorList>
            <person name="Mitreva M."/>
        </authorList>
    </citation>
    <scope>NUCLEOTIDE SEQUENCE [LARGE SCALE GENOMIC DNA]</scope>
    <source>
        <strain evidence="4 5">OD-Hann</strain>
    </source>
</reference>
<dbReference type="AlphaFoldDB" id="A0A0B1TT23"/>
<evidence type="ECO:0000313" key="5">
    <source>
        <dbReference type="Proteomes" id="UP000053660"/>
    </source>
</evidence>
<dbReference type="SUPFAM" id="SSF50630">
    <property type="entry name" value="Acid proteases"/>
    <property type="match status" value="1"/>
</dbReference>